<dbReference type="GO" id="GO:0008168">
    <property type="term" value="F:methyltransferase activity"/>
    <property type="evidence" value="ECO:0007669"/>
    <property type="project" value="UniProtKB-KW"/>
</dbReference>
<evidence type="ECO:0008006" key="7">
    <source>
        <dbReference type="Google" id="ProtNLM"/>
    </source>
</evidence>
<dbReference type="RefSeq" id="XP_016594736.1">
    <property type="nucleotide sequence ID" value="XM_016743671.1"/>
</dbReference>
<evidence type="ECO:0000259" key="3">
    <source>
        <dbReference type="Pfam" id="PF08031"/>
    </source>
</evidence>
<dbReference type="EMBL" id="JQFZ01000275">
    <property type="protein sequence ID" value="KGO51938.1"/>
    <property type="molecule type" value="Genomic_DNA"/>
</dbReference>
<organism evidence="5 6">
    <name type="scientific">Penicillium expansum</name>
    <name type="common">Blue mold rot fungus</name>
    <dbReference type="NCBI Taxonomy" id="27334"/>
    <lineage>
        <taxon>Eukaryota</taxon>
        <taxon>Fungi</taxon>
        <taxon>Dikarya</taxon>
        <taxon>Ascomycota</taxon>
        <taxon>Pezizomycotina</taxon>
        <taxon>Eurotiomycetes</taxon>
        <taxon>Eurotiomycetidae</taxon>
        <taxon>Eurotiales</taxon>
        <taxon>Aspergillaceae</taxon>
        <taxon>Penicillium</taxon>
    </lineage>
</organism>
<dbReference type="HOGENOM" id="CLU_049766_0_0_1"/>
<dbReference type="InterPro" id="IPR012951">
    <property type="entry name" value="BBE"/>
</dbReference>
<dbReference type="InterPro" id="IPR019257">
    <property type="entry name" value="MeTrfase_dom"/>
</dbReference>
<dbReference type="GeneID" id="27679091"/>
<dbReference type="OrthoDB" id="659at2759"/>
<evidence type="ECO:0000259" key="4">
    <source>
        <dbReference type="Pfam" id="PF10017"/>
    </source>
</evidence>
<keyword evidence="1" id="KW-0489">Methyltransferase</keyword>
<feature type="domain" description="Histidine-specific methyltransferase SAM-dependent" evidence="4">
    <location>
        <begin position="104"/>
        <end position="339"/>
    </location>
</feature>
<dbReference type="PhylomeDB" id="A0A0A2KM33"/>
<dbReference type="PANTHER" id="PTHR43397">
    <property type="entry name" value="ERGOTHIONEINE BIOSYNTHESIS PROTEIN 1"/>
    <property type="match status" value="1"/>
</dbReference>
<name>A0A0A2KM33_PENEN</name>
<gene>
    <name evidence="5" type="ORF">PEX2_064000</name>
</gene>
<dbReference type="Pfam" id="PF08031">
    <property type="entry name" value="BBE"/>
    <property type="match status" value="1"/>
</dbReference>
<dbReference type="GO" id="GO:0016491">
    <property type="term" value="F:oxidoreductase activity"/>
    <property type="evidence" value="ECO:0007669"/>
    <property type="project" value="InterPro"/>
</dbReference>
<dbReference type="Proteomes" id="UP000030143">
    <property type="component" value="Unassembled WGS sequence"/>
</dbReference>
<dbReference type="NCBIfam" id="TIGR03439">
    <property type="entry name" value="methyl_EasF"/>
    <property type="match status" value="1"/>
</dbReference>
<sequence length="346" mass="38507">MHPAWRSAAHLITFIRTVEPSIAGKAAAIEELTRVQMPVLYSLEPISRVSYLNLATPSEKHFQKVYWGDHYARLAGIKRKVDKDGLFIAKYGVGSEDWDEEGTYKVLLLLEALEAQQKPVRYYALDLSATELATALASLPTARFRYVHCAALHGTFDDGLRWLCETPNIRDQVHHLLLLGLTLGNYSRANAAAFLRQLTNQALSTRQAESSILVTLDDCKVPTRVLRAYTSEGVVPFALASLDYANRLLVGQGEGEEKGATQWNYVLGRHEASLIPQAGDVSLGPPLGGITVRREEKVRFGCSYRYDREELETLWEGAGVDTVNAWSSPGCEVHFYQLKMRNPGGL</sequence>
<proteinExistence type="predicted"/>
<dbReference type="VEuPathDB" id="FungiDB:PEXP_093430"/>
<dbReference type="GO" id="GO:0032259">
    <property type="term" value="P:methylation"/>
    <property type="evidence" value="ECO:0007669"/>
    <property type="project" value="UniProtKB-KW"/>
</dbReference>
<protein>
    <recommendedName>
        <fullName evidence="7">Histidine-specific methyltransferase SAM-dependent domain-containing protein</fullName>
    </recommendedName>
</protein>
<evidence type="ECO:0000313" key="6">
    <source>
        <dbReference type="Proteomes" id="UP000030143"/>
    </source>
</evidence>
<evidence type="ECO:0000256" key="1">
    <source>
        <dbReference type="ARBA" id="ARBA00022603"/>
    </source>
</evidence>
<accession>A0A0A2KM33</accession>
<dbReference type="InterPro" id="IPR051128">
    <property type="entry name" value="EgtD_Methyltrsf_superfamily"/>
</dbReference>
<feature type="domain" description="Berberine/berberine-like" evidence="3">
    <location>
        <begin position="50"/>
        <end position="91"/>
    </location>
</feature>
<evidence type="ECO:0000313" key="5">
    <source>
        <dbReference type="EMBL" id="KGO51938.1"/>
    </source>
</evidence>
<dbReference type="InterPro" id="IPR017805">
    <property type="entry name" value="SAM_MeTrfase_EasF-type_put"/>
</dbReference>
<comment type="caution">
    <text evidence="5">The sequence shown here is derived from an EMBL/GenBank/DDBJ whole genome shotgun (WGS) entry which is preliminary data.</text>
</comment>
<reference evidence="5 6" key="1">
    <citation type="journal article" date="2015" name="Mol. Plant Microbe Interact.">
        <title>Genome, transcriptome, and functional analyses of Penicillium expansum provide new insights into secondary metabolism and pathogenicity.</title>
        <authorList>
            <person name="Ballester A.R."/>
            <person name="Marcet-Houben M."/>
            <person name="Levin E."/>
            <person name="Sela N."/>
            <person name="Selma-Lazaro C."/>
            <person name="Carmona L."/>
            <person name="Wisniewski M."/>
            <person name="Droby S."/>
            <person name="Gonzalez-Candelas L."/>
            <person name="Gabaldon T."/>
        </authorList>
    </citation>
    <scope>NUCLEOTIDE SEQUENCE [LARGE SCALE GENOMIC DNA]</scope>
    <source>
        <strain evidence="5 6">MD-8</strain>
    </source>
</reference>
<dbReference type="Pfam" id="PF10017">
    <property type="entry name" value="Methyltransf_33"/>
    <property type="match status" value="1"/>
</dbReference>
<keyword evidence="2" id="KW-0808">Transferase</keyword>
<dbReference type="Gene3D" id="3.40.50.150">
    <property type="entry name" value="Vaccinia Virus protein VP39"/>
    <property type="match status" value="1"/>
</dbReference>
<dbReference type="STRING" id="27334.A0A0A2KM33"/>
<dbReference type="InterPro" id="IPR029063">
    <property type="entry name" value="SAM-dependent_MTases_sf"/>
</dbReference>
<keyword evidence="6" id="KW-1185">Reference proteome</keyword>
<dbReference type="PANTHER" id="PTHR43397:SF1">
    <property type="entry name" value="ERGOTHIONEINE BIOSYNTHESIS PROTEIN 1"/>
    <property type="match status" value="1"/>
</dbReference>
<dbReference type="AlphaFoldDB" id="A0A0A2KM33"/>
<dbReference type="GO" id="GO:0050660">
    <property type="term" value="F:flavin adenine dinucleotide binding"/>
    <property type="evidence" value="ECO:0007669"/>
    <property type="project" value="InterPro"/>
</dbReference>
<evidence type="ECO:0000256" key="2">
    <source>
        <dbReference type="ARBA" id="ARBA00022679"/>
    </source>
</evidence>